<evidence type="ECO:0000313" key="2">
    <source>
        <dbReference type="Proteomes" id="UP000035444"/>
    </source>
</evidence>
<dbReference type="EMBL" id="LAQL01000010">
    <property type="protein sequence ID" value="KLN59785.1"/>
    <property type="molecule type" value="Genomic_DNA"/>
</dbReference>
<dbReference type="GO" id="GO:0006006">
    <property type="term" value="P:glucose metabolic process"/>
    <property type="evidence" value="ECO:0007669"/>
    <property type="project" value="TreeGrafter"/>
</dbReference>
<protein>
    <recommendedName>
        <fullName evidence="3">Aldose epimerase</fullName>
    </recommendedName>
</protein>
<dbReference type="Pfam" id="PF01263">
    <property type="entry name" value="Aldose_epim"/>
    <property type="match status" value="1"/>
</dbReference>
<dbReference type="InterPro" id="IPR011013">
    <property type="entry name" value="Gal_mutarotase_sf_dom"/>
</dbReference>
<dbReference type="GO" id="GO:0033499">
    <property type="term" value="P:galactose catabolic process via UDP-galactose, Leloir pathway"/>
    <property type="evidence" value="ECO:0007669"/>
    <property type="project" value="TreeGrafter"/>
</dbReference>
<keyword evidence="2" id="KW-1185">Reference proteome</keyword>
<dbReference type="InterPro" id="IPR008183">
    <property type="entry name" value="Aldose_1/G6P_1-epimerase"/>
</dbReference>
<organism evidence="1 2">
    <name type="scientific">Kiloniella spongiae</name>
    <dbReference type="NCBI Taxonomy" id="1489064"/>
    <lineage>
        <taxon>Bacteria</taxon>
        <taxon>Pseudomonadati</taxon>
        <taxon>Pseudomonadota</taxon>
        <taxon>Alphaproteobacteria</taxon>
        <taxon>Rhodospirillales</taxon>
        <taxon>Kiloniellaceae</taxon>
        <taxon>Kiloniella</taxon>
    </lineage>
</organism>
<evidence type="ECO:0000313" key="1">
    <source>
        <dbReference type="EMBL" id="KLN59785.1"/>
    </source>
</evidence>
<dbReference type="CDD" id="cd09021">
    <property type="entry name" value="Aldose_epim_Ec_YphB"/>
    <property type="match status" value="1"/>
</dbReference>
<sequence length="302" mass="34504">MTTDITIETQKATASFSLEGGCLTSYAIKRDHLYDILRPYIQDKESTFTPQNTASFPLIPYSNRIKDGQFTFEGSSYQLTLNFADHPHSIHGIAWQELWQIKEHTESKIVLELNYISEDFATGGWPFDFYAVQTFNLIKTDLTQHISVTNTNDKVMPLGLGMHPYFPKRKNTRLKANAPNVWMTDQTCLPKELAKCPYHWDLQQNPLIDTLECDNQFELWDGNAQIHWPEDNVTVELSASSNLNRLVVYVPKGEDFFCVEPTSHITDALNPTSKGMSLENTGIHILGPQETYKGWMTFKVNS</sequence>
<dbReference type="SUPFAM" id="SSF74650">
    <property type="entry name" value="Galactose mutarotase-like"/>
    <property type="match status" value="1"/>
</dbReference>
<accession>A0A0H2MSZ1</accession>
<name>A0A0H2MSZ1_9PROT</name>
<dbReference type="GO" id="GO:0004034">
    <property type="term" value="F:aldose 1-epimerase activity"/>
    <property type="evidence" value="ECO:0007669"/>
    <property type="project" value="TreeGrafter"/>
</dbReference>
<dbReference type="Gene3D" id="2.70.98.10">
    <property type="match status" value="1"/>
</dbReference>
<dbReference type="PANTHER" id="PTHR10091">
    <property type="entry name" value="ALDOSE-1-EPIMERASE"/>
    <property type="match status" value="1"/>
</dbReference>
<proteinExistence type="predicted"/>
<dbReference type="AlphaFoldDB" id="A0A0H2MSZ1"/>
<gene>
    <name evidence="1" type="ORF">WH96_15465</name>
</gene>
<dbReference type="PANTHER" id="PTHR10091:SF0">
    <property type="entry name" value="GALACTOSE MUTAROTASE"/>
    <property type="match status" value="1"/>
</dbReference>
<evidence type="ECO:0008006" key="3">
    <source>
        <dbReference type="Google" id="ProtNLM"/>
    </source>
</evidence>
<dbReference type="GO" id="GO:0030246">
    <property type="term" value="F:carbohydrate binding"/>
    <property type="evidence" value="ECO:0007669"/>
    <property type="project" value="InterPro"/>
</dbReference>
<dbReference type="RefSeq" id="WP_047765116.1">
    <property type="nucleotide sequence ID" value="NZ_LAQL01000010.1"/>
</dbReference>
<dbReference type="InterPro" id="IPR014718">
    <property type="entry name" value="GH-type_carb-bd"/>
</dbReference>
<comment type="caution">
    <text evidence="1">The sequence shown here is derived from an EMBL/GenBank/DDBJ whole genome shotgun (WGS) entry which is preliminary data.</text>
</comment>
<reference evidence="1 2" key="1">
    <citation type="submission" date="2015-03" db="EMBL/GenBank/DDBJ databases">
        <title>Genome Sequence of Kiloniella spongiae MEBiC09566, isolated from a marine sponge.</title>
        <authorList>
            <person name="Shao Z."/>
            <person name="Wang L."/>
            <person name="Li X."/>
        </authorList>
    </citation>
    <scope>NUCLEOTIDE SEQUENCE [LARGE SCALE GENOMIC DNA]</scope>
    <source>
        <strain evidence="1 2">MEBiC09566</strain>
    </source>
</reference>
<dbReference type="STRING" id="1489064.WH96_15465"/>
<dbReference type="Proteomes" id="UP000035444">
    <property type="component" value="Unassembled WGS sequence"/>
</dbReference>